<proteinExistence type="predicted"/>
<protein>
    <submittedName>
        <fullName evidence="2">Uncharacterized protein</fullName>
    </submittedName>
</protein>
<dbReference type="SUPFAM" id="SSF48403">
    <property type="entry name" value="Ankyrin repeat"/>
    <property type="match status" value="1"/>
</dbReference>
<keyword evidence="3" id="KW-1185">Reference proteome</keyword>
<dbReference type="InterPro" id="IPR002110">
    <property type="entry name" value="Ankyrin_rpt"/>
</dbReference>
<accession>A0AAD5DPK8</accession>
<organism evidence="2 3">
    <name type="scientific">Chlorella ohadii</name>
    <dbReference type="NCBI Taxonomy" id="2649997"/>
    <lineage>
        <taxon>Eukaryota</taxon>
        <taxon>Viridiplantae</taxon>
        <taxon>Chlorophyta</taxon>
        <taxon>core chlorophytes</taxon>
        <taxon>Trebouxiophyceae</taxon>
        <taxon>Chlorellales</taxon>
        <taxon>Chlorellaceae</taxon>
        <taxon>Chlorella clade</taxon>
        <taxon>Chlorella</taxon>
    </lineage>
</organism>
<reference evidence="2" key="1">
    <citation type="submission" date="2020-11" db="EMBL/GenBank/DDBJ databases">
        <title>Chlorella ohadii genome sequencing and assembly.</title>
        <authorList>
            <person name="Murik O."/>
            <person name="Treves H."/>
            <person name="Kedem I."/>
            <person name="Shotland Y."/>
            <person name="Kaplan A."/>
        </authorList>
    </citation>
    <scope>NUCLEOTIDE SEQUENCE</scope>
    <source>
        <strain evidence="2">1</strain>
    </source>
</reference>
<evidence type="ECO:0000256" key="1">
    <source>
        <dbReference type="PROSITE-ProRule" id="PRU00023"/>
    </source>
</evidence>
<dbReference type="SMART" id="SM00248">
    <property type="entry name" value="ANK"/>
    <property type="match status" value="5"/>
</dbReference>
<evidence type="ECO:0000313" key="2">
    <source>
        <dbReference type="EMBL" id="KAI7839941.1"/>
    </source>
</evidence>
<feature type="repeat" description="ANK" evidence="1">
    <location>
        <begin position="5"/>
        <end position="37"/>
    </location>
</feature>
<dbReference type="EMBL" id="JADXDR010000089">
    <property type="protein sequence ID" value="KAI7839941.1"/>
    <property type="molecule type" value="Genomic_DNA"/>
</dbReference>
<dbReference type="Pfam" id="PF00023">
    <property type="entry name" value="Ank"/>
    <property type="match status" value="1"/>
</dbReference>
<dbReference type="InterPro" id="IPR036770">
    <property type="entry name" value="Ankyrin_rpt-contain_sf"/>
</dbReference>
<feature type="repeat" description="ANK" evidence="1">
    <location>
        <begin position="164"/>
        <end position="185"/>
    </location>
</feature>
<name>A0AAD5DPK8_9CHLO</name>
<sequence length="352" mass="36939">MSADDSERLLHQAASVGNAAEVARLLEAGADPNAADAQVRLLLDAAPEAALERQGTGATPLFLACTFGRSAAVQRLLAAAPQAARTPAMIEDEEVSPLAAAVNFGHLDVVRLLLEADPPTAWLPDSNGSLPLHHCVAGQIPSCAAAAQLLLTAAPGTAMALNGTGLSPLHLAAMRGNVPAVRLLVHAAPEAIRQCDTERNLTPLEMAMLMAIYWNEQEAQEAPGDARSAHEFLEAASAMLAAAPQAWSLPLLAHVAGLVGLFLPLFSEVAAHWPLTAAQWQHVPAPCPGLGRALPAVLARSEAEAALLVARLPAVDSQRLRTFALALHRAQRHMRISLAAELTRHILSLFDA</sequence>
<dbReference type="PANTHER" id="PTHR24121">
    <property type="entry name" value="NO MECHANORECEPTOR POTENTIAL C, ISOFORM D-RELATED"/>
    <property type="match status" value="1"/>
</dbReference>
<keyword evidence="1" id="KW-0040">ANK repeat</keyword>
<comment type="caution">
    <text evidence="2">The sequence shown here is derived from an EMBL/GenBank/DDBJ whole genome shotgun (WGS) entry which is preliminary data.</text>
</comment>
<dbReference type="PROSITE" id="PS50088">
    <property type="entry name" value="ANK_REPEAT"/>
    <property type="match status" value="2"/>
</dbReference>
<dbReference type="PROSITE" id="PS50297">
    <property type="entry name" value="ANK_REP_REGION"/>
    <property type="match status" value="2"/>
</dbReference>
<dbReference type="Proteomes" id="UP001205105">
    <property type="component" value="Unassembled WGS sequence"/>
</dbReference>
<evidence type="ECO:0000313" key="3">
    <source>
        <dbReference type="Proteomes" id="UP001205105"/>
    </source>
</evidence>
<dbReference type="AlphaFoldDB" id="A0AAD5DPK8"/>
<dbReference type="PANTHER" id="PTHR24121:SF23">
    <property type="entry name" value="NO MECHANORECEPTOR POTENTIAL C, ISOFORM H"/>
    <property type="match status" value="1"/>
</dbReference>
<dbReference type="Pfam" id="PF12796">
    <property type="entry name" value="Ank_2"/>
    <property type="match status" value="1"/>
</dbReference>
<dbReference type="Gene3D" id="1.25.40.20">
    <property type="entry name" value="Ankyrin repeat-containing domain"/>
    <property type="match status" value="1"/>
</dbReference>
<gene>
    <name evidence="2" type="ORF">COHA_006335</name>
</gene>